<dbReference type="GO" id="GO:0008914">
    <property type="term" value="F:leucyl-tRNA--protein transferase activity"/>
    <property type="evidence" value="ECO:0007669"/>
    <property type="project" value="InterPro"/>
</dbReference>
<feature type="domain" description="N-end rule aminoacyl transferase C-terminal" evidence="5">
    <location>
        <begin position="121"/>
        <end position="239"/>
    </location>
</feature>
<dbReference type="InterPro" id="IPR007471">
    <property type="entry name" value="N-end_Aminoacyl_Trfase_N"/>
</dbReference>
<dbReference type="InterPro" id="IPR030700">
    <property type="entry name" value="N-end_Aminoacyl_Trfase"/>
</dbReference>
<sequence length="249" mass="28650">MKELPLSYDLRCAREFAMLKARVDHLFVDIDIACPYEVGTVATFHQATFAPLSERAMELFLSAGYRRNGNCLYCMSCSSCSSCIPVRLHSSTFRPNRNQKRTAARNSDVSQEILPLAPDGEELELCDHFLKKRYPGENNSATGYFRDFFLNNIVTSARVQYRIDTRLVGTSIIDIGYNWLNAVYFYFDPEESRRSLGTFNILNLVELCVEWDIEYLYLGYLINEISAMSYKANFRPNYTCVDGIWQSNS</sequence>
<dbReference type="Proteomes" id="UP000199073">
    <property type="component" value="Unassembled WGS sequence"/>
</dbReference>
<keyword evidence="7" id="KW-1185">Reference proteome</keyword>
<dbReference type="InterPro" id="IPR016181">
    <property type="entry name" value="Acyl_CoA_acyltransferase"/>
</dbReference>
<accession>A0A1H0TFZ4</accession>
<protein>
    <submittedName>
        <fullName evidence="6">Arginine-tRNA-protein transferase</fullName>
    </submittedName>
</protein>
<dbReference type="STRING" id="91360.SAMN05660330_03062"/>
<dbReference type="GO" id="GO:0071596">
    <property type="term" value="P:ubiquitin-dependent protein catabolic process via the N-end rule pathway"/>
    <property type="evidence" value="ECO:0007669"/>
    <property type="project" value="InterPro"/>
</dbReference>
<dbReference type="SUPFAM" id="SSF55729">
    <property type="entry name" value="Acyl-CoA N-acyltransferases (Nat)"/>
    <property type="match status" value="1"/>
</dbReference>
<keyword evidence="2 6" id="KW-0808">Transferase</keyword>
<dbReference type="Pfam" id="PF04376">
    <property type="entry name" value="ATE_N"/>
    <property type="match status" value="1"/>
</dbReference>
<dbReference type="InterPro" id="IPR007472">
    <property type="entry name" value="N-end_Aminoacyl_Trfase_C"/>
</dbReference>
<reference evidence="6 7" key="1">
    <citation type="submission" date="2016-10" db="EMBL/GenBank/DDBJ databases">
        <authorList>
            <person name="de Groot N.N."/>
        </authorList>
    </citation>
    <scope>NUCLEOTIDE SEQUENCE [LARGE SCALE GENOMIC DNA]</scope>
    <source>
        <strain evidence="6 7">DSM 12130</strain>
    </source>
</reference>
<dbReference type="InterPro" id="IPR017138">
    <property type="entry name" value="Asp_Glu_LeuTrfase"/>
</dbReference>
<evidence type="ECO:0000256" key="1">
    <source>
        <dbReference type="ARBA" id="ARBA00022490"/>
    </source>
</evidence>
<dbReference type="Pfam" id="PF04377">
    <property type="entry name" value="ATE_C"/>
    <property type="match status" value="1"/>
</dbReference>
<evidence type="ECO:0000313" key="7">
    <source>
        <dbReference type="Proteomes" id="UP000199073"/>
    </source>
</evidence>
<keyword evidence="1" id="KW-0963">Cytoplasm</keyword>
<name>A0A1H0TFZ4_9BACT</name>
<evidence type="ECO:0000256" key="2">
    <source>
        <dbReference type="ARBA" id="ARBA00022679"/>
    </source>
</evidence>
<dbReference type="EMBL" id="FNJI01000024">
    <property type="protein sequence ID" value="SDP52751.1"/>
    <property type="molecule type" value="Genomic_DNA"/>
</dbReference>
<keyword evidence="3" id="KW-0012">Acyltransferase</keyword>
<gene>
    <name evidence="6" type="ORF">SAMN05660330_03062</name>
</gene>
<feature type="domain" description="N-end aminoacyl transferase N-terminal" evidence="4">
    <location>
        <begin position="34"/>
        <end position="101"/>
    </location>
</feature>
<evidence type="ECO:0000313" key="6">
    <source>
        <dbReference type="EMBL" id="SDP52751.1"/>
    </source>
</evidence>
<evidence type="ECO:0000256" key="3">
    <source>
        <dbReference type="ARBA" id="ARBA00023315"/>
    </source>
</evidence>
<dbReference type="GO" id="GO:0004057">
    <property type="term" value="F:arginyl-tRNA--protein transferase activity"/>
    <property type="evidence" value="ECO:0007669"/>
    <property type="project" value="InterPro"/>
</dbReference>
<evidence type="ECO:0000259" key="5">
    <source>
        <dbReference type="Pfam" id="PF04377"/>
    </source>
</evidence>
<proteinExistence type="predicted"/>
<evidence type="ECO:0000259" key="4">
    <source>
        <dbReference type="Pfam" id="PF04376"/>
    </source>
</evidence>
<dbReference type="RefSeq" id="WP_245695173.1">
    <property type="nucleotide sequence ID" value="NZ_FNJI01000024.1"/>
</dbReference>
<dbReference type="GO" id="GO:0005737">
    <property type="term" value="C:cytoplasm"/>
    <property type="evidence" value="ECO:0007669"/>
    <property type="project" value="TreeGrafter"/>
</dbReference>
<dbReference type="NCBIfam" id="NF002346">
    <property type="entry name" value="PRK01305.2-3"/>
    <property type="match status" value="1"/>
</dbReference>
<dbReference type="PIRSF" id="PIRSF037208">
    <property type="entry name" value="ATE_pro_prd"/>
    <property type="match status" value="1"/>
</dbReference>
<dbReference type="AlphaFoldDB" id="A0A1H0TFZ4"/>
<dbReference type="PANTHER" id="PTHR21367">
    <property type="entry name" value="ARGININE-TRNA-PROTEIN TRANSFERASE 1"/>
    <property type="match status" value="1"/>
</dbReference>
<dbReference type="PANTHER" id="PTHR21367:SF1">
    <property type="entry name" value="ARGINYL-TRNA--PROTEIN TRANSFERASE 1"/>
    <property type="match status" value="1"/>
</dbReference>
<organism evidence="6 7">
    <name type="scientific">Desulforhopalus singaporensis</name>
    <dbReference type="NCBI Taxonomy" id="91360"/>
    <lineage>
        <taxon>Bacteria</taxon>
        <taxon>Pseudomonadati</taxon>
        <taxon>Thermodesulfobacteriota</taxon>
        <taxon>Desulfobulbia</taxon>
        <taxon>Desulfobulbales</taxon>
        <taxon>Desulfocapsaceae</taxon>
        <taxon>Desulforhopalus</taxon>
    </lineage>
</organism>